<organism evidence="1">
    <name type="scientific">Medioppia subpectinata</name>
    <dbReference type="NCBI Taxonomy" id="1979941"/>
    <lineage>
        <taxon>Eukaryota</taxon>
        <taxon>Metazoa</taxon>
        <taxon>Ecdysozoa</taxon>
        <taxon>Arthropoda</taxon>
        <taxon>Chelicerata</taxon>
        <taxon>Arachnida</taxon>
        <taxon>Acari</taxon>
        <taxon>Acariformes</taxon>
        <taxon>Sarcoptiformes</taxon>
        <taxon>Oribatida</taxon>
        <taxon>Brachypylina</taxon>
        <taxon>Oppioidea</taxon>
        <taxon>Oppiidae</taxon>
        <taxon>Medioppia</taxon>
    </lineage>
</organism>
<evidence type="ECO:0000313" key="2">
    <source>
        <dbReference type="Proteomes" id="UP000759131"/>
    </source>
</evidence>
<reference evidence="1" key="1">
    <citation type="submission" date="2020-11" db="EMBL/GenBank/DDBJ databases">
        <authorList>
            <person name="Tran Van P."/>
        </authorList>
    </citation>
    <scope>NUCLEOTIDE SEQUENCE</scope>
</reference>
<keyword evidence="2" id="KW-1185">Reference proteome</keyword>
<dbReference type="Proteomes" id="UP000759131">
    <property type="component" value="Unassembled WGS sequence"/>
</dbReference>
<proteinExistence type="predicted"/>
<name>A0A7R9KTU8_9ACAR</name>
<dbReference type="AlphaFoldDB" id="A0A7R9KTU8"/>
<gene>
    <name evidence="1" type="ORF">OSB1V03_LOCUS8550</name>
</gene>
<sequence>MSITKCHVTDRYMTFKAVRLYGAMHWPTRALYSTAFNAFRLRVIFFQKSISSSDLIRKSVSIHRCSRLDPLLQIQSRNSGANAGQHNQPSSIAFTKPADMDRILNALYWDYRRDIGAGIAYPLEVPNSTFVPNMADNCHFILVITKCENSIPLLHMLSNFCANHKPSIICDPFIRDNVPNIRVTLNCVHSLVHVFVNYVHRLGHECLHLGSNHCTLCYSDSHTTAECTQCLICNPYESVCNDFRKCDKNKGVAFKKLPHQLSTNGTTRRQREKLIRDGNLTVHFSKIGSIYEYHYKEGEIVSHFVGMCVEKCIGLSGIGSPAVSVIITTKQKGKNIQTILYCIINNNKCMENSNTLFSGVSANESAKGISPVEAKHKVLKHCANKVVFTHNGAGDWHSLNITGQDLMKHNIRIIDLSKLPYFQCDQGENGSLFNSLADISAFLSLDDDNNVKRKIQIYDKVVRSCAYHSIEQNSRATCAAGLELIRRLRDHDKPLPTYRDVAQVGKRLKLHPKTADIVYKHLTDKDSECGDNAGIADQKYRNTDQTKSFGKYVNKICLPNGRSIMSNELLIELTKGKHSALNSITGANSGGLALNITFAGTVSISAAGSDGHAVKVSTAYLGGLGLLLGLNAEQNKAFSLDSESIPSDPFLKNIYETNLNSQKMLSTSETGVLVAHGSATGSQITTNNGKLESGLIGGFVVGSVTKVSAK</sequence>
<accession>A0A7R9KTU8</accession>
<evidence type="ECO:0000313" key="1">
    <source>
        <dbReference type="EMBL" id="CAD7628128.1"/>
    </source>
</evidence>
<dbReference type="EMBL" id="CAJPIZ010005387">
    <property type="protein sequence ID" value="CAG2108558.1"/>
    <property type="molecule type" value="Genomic_DNA"/>
</dbReference>
<dbReference type="EMBL" id="OC859962">
    <property type="protein sequence ID" value="CAD7628128.1"/>
    <property type="molecule type" value="Genomic_DNA"/>
</dbReference>
<protein>
    <submittedName>
        <fullName evidence="1">Uncharacterized protein</fullName>
    </submittedName>
</protein>